<dbReference type="SMART" id="SM00086">
    <property type="entry name" value="PAC"/>
    <property type="match status" value="1"/>
</dbReference>
<evidence type="ECO:0000256" key="3">
    <source>
        <dbReference type="ARBA" id="ARBA00023015"/>
    </source>
</evidence>
<evidence type="ECO:0000313" key="10">
    <source>
        <dbReference type="EMBL" id="ACU89525.1"/>
    </source>
</evidence>
<dbReference type="InterPro" id="IPR002078">
    <property type="entry name" value="Sigma_54_int"/>
</dbReference>
<dbReference type="InterPro" id="IPR000014">
    <property type="entry name" value="PAS"/>
</dbReference>
<dbReference type="KEGG" id="dba:Dbac_1431"/>
<accession>C7LTG8</accession>
<keyword evidence="4" id="KW-0238">DNA-binding</keyword>
<dbReference type="Pfam" id="PF00158">
    <property type="entry name" value="Sigma54_activat"/>
    <property type="match status" value="1"/>
</dbReference>
<dbReference type="NCBIfam" id="TIGR00229">
    <property type="entry name" value="sensory_box"/>
    <property type="match status" value="1"/>
</dbReference>
<dbReference type="CDD" id="cd00009">
    <property type="entry name" value="AAA"/>
    <property type="match status" value="1"/>
</dbReference>
<name>C7LTG8_DESBD</name>
<dbReference type="SUPFAM" id="SSF55785">
    <property type="entry name" value="PYP-like sensor domain (PAS domain)"/>
    <property type="match status" value="3"/>
</dbReference>
<dbReference type="Pfam" id="PF02954">
    <property type="entry name" value="HTH_8"/>
    <property type="match status" value="1"/>
</dbReference>
<feature type="coiled-coil region" evidence="6">
    <location>
        <begin position="452"/>
        <end position="490"/>
    </location>
</feature>
<dbReference type="GO" id="GO:0006355">
    <property type="term" value="P:regulation of DNA-templated transcription"/>
    <property type="evidence" value="ECO:0007669"/>
    <property type="project" value="InterPro"/>
</dbReference>
<dbReference type="FunFam" id="3.40.50.300:FF:000006">
    <property type="entry name" value="DNA-binding transcriptional regulator NtrC"/>
    <property type="match status" value="1"/>
</dbReference>
<dbReference type="PROSITE" id="PS50113">
    <property type="entry name" value="PAC"/>
    <property type="match status" value="1"/>
</dbReference>
<dbReference type="InterPro" id="IPR035965">
    <property type="entry name" value="PAS-like_dom_sf"/>
</dbReference>
<dbReference type="PANTHER" id="PTHR32071:SF117">
    <property type="entry name" value="PTS-DEPENDENT DIHYDROXYACETONE KINASE OPERON REGULATORY PROTEIN-RELATED"/>
    <property type="match status" value="1"/>
</dbReference>
<protein>
    <submittedName>
        <fullName evidence="10">Sigma54 specific transcriptional regulator with PAS/PAC sensor, Fis family</fullName>
    </submittedName>
</protein>
<dbReference type="InterPro" id="IPR058031">
    <property type="entry name" value="AAA_lid_NorR"/>
</dbReference>
<gene>
    <name evidence="10" type="ordered locus">Dbac_1431</name>
</gene>
<dbReference type="InterPro" id="IPR009057">
    <property type="entry name" value="Homeodomain-like_sf"/>
</dbReference>
<dbReference type="Pfam" id="PF25601">
    <property type="entry name" value="AAA_lid_14"/>
    <property type="match status" value="1"/>
</dbReference>
<dbReference type="EMBL" id="CP001629">
    <property type="protein sequence ID" value="ACU89525.1"/>
    <property type="molecule type" value="Genomic_DNA"/>
</dbReference>
<dbReference type="Gene3D" id="1.10.8.60">
    <property type="match status" value="1"/>
</dbReference>
<dbReference type="InterPro" id="IPR013655">
    <property type="entry name" value="PAS_fold_3"/>
</dbReference>
<keyword evidence="6" id="KW-0175">Coiled coil</keyword>
<keyword evidence="11" id="KW-1185">Reference proteome</keyword>
<proteinExistence type="predicted"/>
<dbReference type="PROSITE" id="PS50045">
    <property type="entry name" value="SIGMA54_INTERACT_4"/>
    <property type="match status" value="1"/>
</dbReference>
<feature type="domain" description="Sigma-54 factor interaction" evidence="7">
    <location>
        <begin position="500"/>
        <end position="729"/>
    </location>
</feature>
<dbReference type="PROSITE" id="PS00675">
    <property type="entry name" value="SIGMA54_INTERACT_1"/>
    <property type="match status" value="1"/>
</dbReference>
<evidence type="ECO:0000256" key="5">
    <source>
        <dbReference type="ARBA" id="ARBA00023163"/>
    </source>
</evidence>
<dbReference type="Gene3D" id="1.10.10.60">
    <property type="entry name" value="Homeodomain-like"/>
    <property type="match status" value="1"/>
</dbReference>
<evidence type="ECO:0000256" key="1">
    <source>
        <dbReference type="ARBA" id="ARBA00022741"/>
    </source>
</evidence>
<dbReference type="InterPro" id="IPR027417">
    <property type="entry name" value="P-loop_NTPase"/>
</dbReference>
<dbReference type="InterPro" id="IPR000700">
    <property type="entry name" value="PAS-assoc_C"/>
</dbReference>
<feature type="domain" description="PAC" evidence="9">
    <location>
        <begin position="263"/>
        <end position="315"/>
    </location>
</feature>
<dbReference type="Gene3D" id="3.40.50.300">
    <property type="entry name" value="P-loop containing nucleotide triphosphate hydrolases"/>
    <property type="match status" value="1"/>
</dbReference>
<dbReference type="Proteomes" id="UP000002216">
    <property type="component" value="Chromosome"/>
</dbReference>
<dbReference type="Pfam" id="PF13188">
    <property type="entry name" value="PAS_8"/>
    <property type="match status" value="1"/>
</dbReference>
<evidence type="ECO:0000259" key="9">
    <source>
        <dbReference type="PROSITE" id="PS50113"/>
    </source>
</evidence>
<dbReference type="PROSITE" id="PS50112">
    <property type="entry name" value="PAS"/>
    <property type="match status" value="1"/>
</dbReference>
<dbReference type="STRING" id="525897.Dbac_1431"/>
<sequence length="806" mass="90572">MKLSNGQNQSLSRLRKQAEKKFKMKSAELYSPHTEADARRMVQELAVQLIELEMRNKESSRGKDELTRSLEKYTDLYAFAPIGYFTLNRGGEIRTVNLAGAVLLGLEQSVLLGLDFKLFVLNEASRVFSDFLDRVFASQVKESCEFTLKSKHAPALFVRADAVARDSTECFVTIIDVTAHKQTERALRESERLYRAIGESIEYGVWVCAPDGRNIYASESLLNLLGITQEQCSNFGWGDALYPDDAERTIAAWKECVKSEGIWDIEHRYRGADGQWYPILARGVPVRNENGEIVCWAGINLDISRLKQAEAALRASEELNRKTLQALPAHIAVIDRQGGIIAVNHAWEEFARHNDADGSPSVTVGANYCEVCRRATAGKDSLAEVALRGIEAVLNGTSEQFMMEYPCHSPQEERWFFMTVAPLGLGGENGAVITHLNISERVRFEVELQKAHDELELRVEKRTYELRAANKEINQLKDRLQAENICLRQEVAREYNFGEIIGQSDSIVNMFEQIEQVSPLNATVLLLGETGTGKGLVARAIHARSARKGRSMITVNCAALPANLIESELFGRERGAFTGSNAQQLGRFELADGGTIFLDEIGEMPLELQSKLLRVIQDGEMERLGSPRTIKVDVRIIAASNRNLQDEIRKGRFREDLFYRLNVFPISIPPLRQRDGDIALLINFFVAKFNKKTGKNIKTVPKNTLNALQEYHWPGNVRELESVVERAVITSPGSSLQILDRFETSRKTVPVDGNIKALVDLERDHILQVLRKTGWRIEGKSGAAALLEINPSTLRARMRKFGIRRQ</sequence>
<dbReference type="InterPro" id="IPR025662">
    <property type="entry name" value="Sigma_54_int_dom_ATP-bd_1"/>
</dbReference>
<reference evidence="10 11" key="1">
    <citation type="journal article" date="2009" name="Stand. Genomic Sci.">
        <title>Complete genome sequence of Desulfomicrobium baculatum type strain (X).</title>
        <authorList>
            <person name="Copeland A."/>
            <person name="Spring S."/>
            <person name="Goker M."/>
            <person name="Schneider S."/>
            <person name="Lapidus A."/>
            <person name="Del Rio T.G."/>
            <person name="Tice H."/>
            <person name="Cheng J.F."/>
            <person name="Chen F."/>
            <person name="Nolan M."/>
            <person name="Bruce D."/>
            <person name="Goodwin L."/>
            <person name="Pitluck S."/>
            <person name="Ivanova N."/>
            <person name="Mavrommatis K."/>
            <person name="Ovchinnikova G."/>
            <person name="Pati A."/>
            <person name="Chen A."/>
            <person name="Palaniappan K."/>
            <person name="Land M."/>
            <person name="Hauser L."/>
            <person name="Chang Y.J."/>
            <person name="Jeffries C.C."/>
            <person name="Meincke L."/>
            <person name="Sims D."/>
            <person name="Brettin T."/>
            <person name="Detter J.C."/>
            <person name="Han C."/>
            <person name="Chain P."/>
            <person name="Bristow J."/>
            <person name="Eisen J.A."/>
            <person name="Markowitz V."/>
            <person name="Hugenholtz P."/>
            <person name="Kyrpides N.C."/>
            <person name="Klenk H.P."/>
            <person name="Lucas S."/>
        </authorList>
    </citation>
    <scope>NUCLEOTIDE SEQUENCE [LARGE SCALE GENOMIC DNA]</scope>
    <source>
        <strain evidence="11">DSM 4028 / VKM B-1378 / X</strain>
    </source>
</reference>
<evidence type="ECO:0000256" key="2">
    <source>
        <dbReference type="ARBA" id="ARBA00022840"/>
    </source>
</evidence>
<dbReference type="InterPro" id="IPR002197">
    <property type="entry name" value="HTH_Fis"/>
</dbReference>
<evidence type="ECO:0000259" key="8">
    <source>
        <dbReference type="PROSITE" id="PS50112"/>
    </source>
</evidence>
<dbReference type="SMART" id="SM00091">
    <property type="entry name" value="PAS"/>
    <property type="match status" value="3"/>
</dbReference>
<dbReference type="CDD" id="cd00130">
    <property type="entry name" value="PAS"/>
    <property type="match status" value="1"/>
</dbReference>
<dbReference type="SUPFAM" id="SSF52540">
    <property type="entry name" value="P-loop containing nucleoside triphosphate hydrolases"/>
    <property type="match status" value="1"/>
</dbReference>
<evidence type="ECO:0000313" key="11">
    <source>
        <dbReference type="Proteomes" id="UP000002216"/>
    </source>
</evidence>
<evidence type="ECO:0000256" key="6">
    <source>
        <dbReference type="SAM" id="Coils"/>
    </source>
</evidence>
<keyword evidence="5" id="KW-0804">Transcription</keyword>
<dbReference type="HOGENOM" id="CLU_000445_8_1_7"/>
<dbReference type="InterPro" id="IPR001610">
    <property type="entry name" value="PAC"/>
</dbReference>
<feature type="domain" description="PAS" evidence="8">
    <location>
        <begin position="190"/>
        <end position="260"/>
    </location>
</feature>
<dbReference type="Pfam" id="PF08447">
    <property type="entry name" value="PAS_3"/>
    <property type="match status" value="1"/>
</dbReference>
<dbReference type="eggNOG" id="COG3829">
    <property type="taxonomic scope" value="Bacteria"/>
</dbReference>
<dbReference type="InterPro" id="IPR025943">
    <property type="entry name" value="Sigma_54_int_dom_ATP-bd_2"/>
</dbReference>
<dbReference type="PANTHER" id="PTHR32071">
    <property type="entry name" value="TRANSCRIPTIONAL REGULATORY PROTEIN"/>
    <property type="match status" value="1"/>
</dbReference>
<dbReference type="GO" id="GO:0043565">
    <property type="term" value="F:sequence-specific DNA binding"/>
    <property type="evidence" value="ECO:0007669"/>
    <property type="project" value="InterPro"/>
</dbReference>
<keyword evidence="2" id="KW-0067">ATP-binding</keyword>
<evidence type="ECO:0000259" key="7">
    <source>
        <dbReference type="PROSITE" id="PS50045"/>
    </source>
</evidence>
<dbReference type="SMART" id="SM00382">
    <property type="entry name" value="AAA"/>
    <property type="match status" value="1"/>
</dbReference>
<dbReference type="GO" id="GO:0005524">
    <property type="term" value="F:ATP binding"/>
    <property type="evidence" value="ECO:0007669"/>
    <property type="project" value="UniProtKB-KW"/>
</dbReference>
<evidence type="ECO:0000256" key="4">
    <source>
        <dbReference type="ARBA" id="ARBA00023125"/>
    </source>
</evidence>
<dbReference type="PROSITE" id="PS00676">
    <property type="entry name" value="SIGMA54_INTERACT_2"/>
    <property type="match status" value="1"/>
</dbReference>
<dbReference type="SUPFAM" id="SSF46689">
    <property type="entry name" value="Homeodomain-like"/>
    <property type="match status" value="1"/>
</dbReference>
<dbReference type="Gene3D" id="3.30.450.20">
    <property type="entry name" value="PAS domain"/>
    <property type="match status" value="3"/>
</dbReference>
<keyword evidence="3" id="KW-0805">Transcription regulation</keyword>
<keyword evidence="1" id="KW-0547">Nucleotide-binding</keyword>
<dbReference type="InterPro" id="IPR003593">
    <property type="entry name" value="AAA+_ATPase"/>
</dbReference>
<dbReference type="AlphaFoldDB" id="C7LTG8"/>
<organism evidence="10 11">
    <name type="scientific">Desulfomicrobium baculatum (strain DSM 4028 / VKM B-1378 / X)</name>
    <name type="common">Desulfovibrio baculatus</name>
    <dbReference type="NCBI Taxonomy" id="525897"/>
    <lineage>
        <taxon>Bacteria</taxon>
        <taxon>Pseudomonadati</taxon>
        <taxon>Thermodesulfobacteriota</taxon>
        <taxon>Desulfovibrionia</taxon>
        <taxon>Desulfovibrionales</taxon>
        <taxon>Desulfomicrobiaceae</taxon>
        <taxon>Desulfomicrobium</taxon>
    </lineage>
</organism>